<evidence type="ECO:0000313" key="1">
    <source>
        <dbReference type="EMBL" id="WBV60235.1"/>
    </source>
</evidence>
<proteinExistence type="predicted"/>
<protein>
    <recommendedName>
        <fullName evidence="3">DUF4177 domain-containing protein</fullName>
    </recommendedName>
</protein>
<dbReference type="EMBL" id="CP115859">
    <property type="protein sequence ID" value="WBV60235.1"/>
    <property type="molecule type" value="Genomic_DNA"/>
</dbReference>
<sequence>MACTNILAYNKPSHPHPRMLFYEFIKDKKISDHDIEYIGKLESNGYELSGFHVNKPNYLFDDFGRIYKMEENIFEWQNQIAIRFVKYWKYGNDILYFVISFG</sequence>
<dbReference type="Proteomes" id="UP001210978">
    <property type="component" value="Chromosome"/>
</dbReference>
<accession>A0ABY7QKS9</accession>
<gene>
    <name evidence="1" type="ORF">PFY12_14500</name>
</gene>
<organism evidence="1 2">
    <name type="scientific">Chryseobacterium camelliae</name>
    <dbReference type="NCBI Taxonomy" id="1265445"/>
    <lineage>
        <taxon>Bacteria</taxon>
        <taxon>Pseudomonadati</taxon>
        <taxon>Bacteroidota</taxon>
        <taxon>Flavobacteriia</taxon>
        <taxon>Flavobacteriales</taxon>
        <taxon>Weeksellaceae</taxon>
        <taxon>Chryseobacterium group</taxon>
        <taxon>Chryseobacterium</taxon>
    </lineage>
</organism>
<evidence type="ECO:0000313" key="2">
    <source>
        <dbReference type="Proteomes" id="UP001210978"/>
    </source>
</evidence>
<reference evidence="1 2" key="1">
    <citation type="submission" date="2023-01" db="EMBL/GenBank/DDBJ databases">
        <title>Complete genome of Chryseobacterium camelliae VAN22-5A.</title>
        <authorList>
            <person name="Zong G."/>
            <person name="Cao G."/>
        </authorList>
    </citation>
    <scope>NUCLEOTIDE SEQUENCE [LARGE SCALE GENOMIC DNA]</scope>
    <source>
        <strain evidence="1 2">VAN22-5A</strain>
    </source>
</reference>
<keyword evidence="2" id="KW-1185">Reference proteome</keyword>
<dbReference type="RefSeq" id="WP_271148571.1">
    <property type="nucleotide sequence ID" value="NZ_CP115859.1"/>
</dbReference>
<name>A0ABY7QKS9_9FLAO</name>
<evidence type="ECO:0008006" key="3">
    <source>
        <dbReference type="Google" id="ProtNLM"/>
    </source>
</evidence>